<evidence type="ECO:0000256" key="1">
    <source>
        <dbReference type="ARBA" id="ARBA00005125"/>
    </source>
</evidence>
<comment type="pathway">
    <text evidence="1">Bacterial outer membrane biogenesis; LPS O-antigen biosynthesis.</text>
</comment>
<evidence type="ECO:0000313" key="4">
    <source>
        <dbReference type="EMBL" id="RQP22097.1"/>
    </source>
</evidence>
<evidence type="ECO:0000313" key="5">
    <source>
        <dbReference type="Proteomes" id="UP000267464"/>
    </source>
</evidence>
<reference evidence="4 5" key="2">
    <citation type="submission" date="2018-12" db="EMBL/GenBank/DDBJ databases">
        <title>Rhizobacter gummiphilus sp. nov., a rubber-degrading bacterium isolated from the soil of a botanical garden in Japan.</title>
        <authorList>
            <person name="Shunsuke S.S."/>
        </authorList>
    </citation>
    <scope>NUCLEOTIDE SEQUENCE [LARGE SCALE GENOMIC DNA]</scope>
    <source>
        <strain evidence="4 5">S-16</strain>
    </source>
</reference>
<dbReference type="Proteomes" id="UP000267464">
    <property type="component" value="Unassembled WGS sequence"/>
</dbReference>
<gene>
    <name evidence="4" type="ORF">DZC73_24115</name>
</gene>
<dbReference type="OrthoDB" id="9779041at2"/>
<dbReference type="AlphaFoldDB" id="A0A3N7HJ70"/>
<feature type="domain" description="NAD-dependent epimerase/dehydratase" evidence="3">
    <location>
        <begin position="12"/>
        <end position="243"/>
    </location>
</feature>
<comment type="caution">
    <text evidence="4">The sequence shown here is derived from an EMBL/GenBank/DDBJ whole genome shotgun (WGS) entry which is preliminary data.</text>
</comment>
<dbReference type="Gene3D" id="3.90.25.10">
    <property type="entry name" value="UDP-galactose 4-epimerase, domain 1"/>
    <property type="match status" value="1"/>
</dbReference>
<proteinExistence type="inferred from homology"/>
<organism evidence="4 5">
    <name type="scientific">Piscinibacter terrae</name>
    <dbReference type="NCBI Taxonomy" id="2496871"/>
    <lineage>
        <taxon>Bacteria</taxon>
        <taxon>Pseudomonadati</taxon>
        <taxon>Pseudomonadota</taxon>
        <taxon>Betaproteobacteria</taxon>
        <taxon>Burkholderiales</taxon>
        <taxon>Sphaerotilaceae</taxon>
        <taxon>Piscinibacter</taxon>
    </lineage>
</organism>
<evidence type="ECO:0000256" key="2">
    <source>
        <dbReference type="ARBA" id="ARBA00007637"/>
    </source>
</evidence>
<dbReference type="EMBL" id="QUSW01000008">
    <property type="protein sequence ID" value="RQP22097.1"/>
    <property type="molecule type" value="Genomic_DNA"/>
</dbReference>
<reference evidence="4 5" key="1">
    <citation type="submission" date="2018-08" db="EMBL/GenBank/DDBJ databases">
        <authorList>
            <person name="Khan S.A."/>
            <person name="Jeon C.O."/>
            <person name="Chun B.H."/>
            <person name="Jeong S.E."/>
        </authorList>
    </citation>
    <scope>NUCLEOTIDE SEQUENCE [LARGE SCALE GENOMIC DNA]</scope>
    <source>
        <strain evidence="4 5">S-16</strain>
    </source>
</reference>
<protein>
    <submittedName>
        <fullName evidence="4">NAD-dependent epimerase/dehydratase family protein</fullName>
    </submittedName>
</protein>
<evidence type="ECO:0000259" key="3">
    <source>
        <dbReference type="Pfam" id="PF01370"/>
    </source>
</evidence>
<dbReference type="RefSeq" id="WP_124542942.1">
    <property type="nucleotide sequence ID" value="NZ_QUSW01000008.1"/>
</dbReference>
<dbReference type="InterPro" id="IPR001509">
    <property type="entry name" value="Epimerase_deHydtase"/>
</dbReference>
<keyword evidence="5" id="KW-1185">Reference proteome</keyword>
<dbReference type="PANTHER" id="PTHR43000">
    <property type="entry name" value="DTDP-D-GLUCOSE 4,6-DEHYDRATASE-RELATED"/>
    <property type="match status" value="1"/>
</dbReference>
<sequence>MTQNTFWQNRNVFVTGASGFLGSWVTSELNKRGANVVGLVRDVSKTGKDSLIPGAGLNFTVFGALEDLPLLTRAINEYEIDTVLHLGAQPIVGIANRNPVSTFEANIRGSWNLLEACRQVSTVKRIVVASSDKAYGEQPKLPYDEGMPLQGMHPYDVSKSCTDLISQTYHNTYGTPVCITRCGNFFGGGDLNFSRIVPGTIRSVAEGKRPVIRSDGTLIRDYVYVRDVALFYLHLAEAMENKDIHGHAFNYSTESQLTVLDITRLILKLMKSDLQPEVLNEAKGEIPHQYLSSAKAREMLRWSSHITIEEGLKETIDWYLNYFRGTQAA</sequence>
<dbReference type="Gene3D" id="3.40.50.720">
    <property type="entry name" value="NAD(P)-binding Rossmann-like Domain"/>
    <property type="match status" value="1"/>
</dbReference>
<accession>A0A3N7HJ70</accession>
<dbReference type="InterPro" id="IPR036291">
    <property type="entry name" value="NAD(P)-bd_dom_sf"/>
</dbReference>
<name>A0A3N7HJ70_9BURK</name>
<comment type="similarity">
    <text evidence="2">Belongs to the NAD(P)-dependent epimerase/dehydratase family.</text>
</comment>
<dbReference type="SUPFAM" id="SSF51735">
    <property type="entry name" value="NAD(P)-binding Rossmann-fold domains"/>
    <property type="match status" value="1"/>
</dbReference>
<dbReference type="Pfam" id="PF01370">
    <property type="entry name" value="Epimerase"/>
    <property type="match status" value="1"/>
</dbReference>